<proteinExistence type="predicted"/>
<dbReference type="Proteomes" id="UP001500936">
    <property type="component" value="Unassembled WGS sequence"/>
</dbReference>
<evidence type="ECO:0000313" key="4">
    <source>
        <dbReference type="Proteomes" id="UP001500936"/>
    </source>
</evidence>
<dbReference type="InterPro" id="IPR029058">
    <property type="entry name" value="AB_hydrolase_fold"/>
</dbReference>
<comment type="caution">
    <text evidence="3">The sequence shown here is derived from an EMBL/GenBank/DDBJ whole genome shotgun (WGS) entry which is preliminary data.</text>
</comment>
<accession>A0ABP8KE82</accession>
<dbReference type="PANTHER" id="PTHR43265:SF1">
    <property type="entry name" value="ESTERASE ESTD"/>
    <property type="match status" value="1"/>
</dbReference>
<feature type="domain" description="Serine aminopeptidase S33" evidence="2">
    <location>
        <begin position="76"/>
        <end position="202"/>
    </location>
</feature>
<organism evidence="3 4">
    <name type="scientific">Nibrella viscosa</name>
    <dbReference type="NCBI Taxonomy" id="1084524"/>
    <lineage>
        <taxon>Bacteria</taxon>
        <taxon>Pseudomonadati</taxon>
        <taxon>Bacteroidota</taxon>
        <taxon>Cytophagia</taxon>
        <taxon>Cytophagales</taxon>
        <taxon>Spirosomataceae</taxon>
        <taxon>Nibrella</taxon>
    </lineage>
</organism>
<dbReference type="Gene3D" id="3.40.50.1820">
    <property type="entry name" value="alpha/beta hydrolase"/>
    <property type="match status" value="1"/>
</dbReference>
<dbReference type="RefSeq" id="WP_345267001.1">
    <property type="nucleotide sequence ID" value="NZ_BAABHB010000003.1"/>
</dbReference>
<sequence length="314" mass="33890">MKSIFRLLPAFLFVSLPLLAQTSTSTPLTLDTPTGKIAGTLIVPSATKPPVVLIIAGSGPTDRNGNNPMMTNNSLKMLAEELAKQGIASVRYDKRGIAESQPAGGKEEDLRFDTFINDAVGWINLLKADKRFSGVIVLGHSEGSLIGMVAANQAKADGFISVAGAGLPADKLIREQMKNQPPQVAEMVNPALDSLVQGKWVKNVNPMLGALLRPSVQPYLISWFKYDPQVEIRKLNMPVLLVQGTSDIQVSEEQARLLASAKPDAQLVIIDRMNHVLKESEKEMQANIATYSNPTLPVMPALATAVAGFIQKKK</sequence>
<name>A0ABP8KE82_9BACT</name>
<reference evidence="4" key="1">
    <citation type="journal article" date="2019" name="Int. J. Syst. Evol. Microbiol.">
        <title>The Global Catalogue of Microorganisms (GCM) 10K type strain sequencing project: providing services to taxonomists for standard genome sequencing and annotation.</title>
        <authorList>
            <consortium name="The Broad Institute Genomics Platform"/>
            <consortium name="The Broad Institute Genome Sequencing Center for Infectious Disease"/>
            <person name="Wu L."/>
            <person name="Ma J."/>
        </authorList>
    </citation>
    <scope>NUCLEOTIDE SEQUENCE [LARGE SCALE GENOMIC DNA]</scope>
    <source>
        <strain evidence="4">JCM 17925</strain>
    </source>
</reference>
<dbReference type="EMBL" id="BAABHB010000003">
    <property type="protein sequence ID" value="GAA4404683.1"/>
    <property type="molecule type" value="Genomic_DNA"/>
</dbReference>
<gene>
    <name evidence="3" type="ORF">GCM10023187_22330</name>
</gene>
<evidence type="ECO:0000259" key="2">
    <source>
        <dbReference type="Pfam" id="PF12146"/>
    </source>
</evidence>
<dbReference type="PANTHER" id="PTHR43265">
    <property type="entry name" value="ESTERASE ESTD"/>
    <property type="match status" value="1"/>
</dbReference>
<dbReference type="InterPro" id="IPR022742">
    <property type="entry name" value="Hydrolase_4"/>
</dbReference>
<keyword evidence="4" id="KW-1185">Reference proteome</keyword>
<keyword evidence="1" id="KW-0732">Signal</keyword>
<dbReference type="InterPro" id="IPR053145">
    <property type="entry name" value="AB_hydrolase_Est10"/>
</dbReference>
<dbReference type="GO" id="GO:0016787">
    <property type="term" value="F:hydrolase activity"/>
    <property type="evidence" value="ECO:0007669"/>
    <property type="project" value="UniProtKB-KW"/>
</dbReference>
<dbReference type="SUPFAM" id="SSF53474">
    <property type="entry name" value="alpha/beta-Hydrolases"/>
    <property type="match status" value="1"/>
</dbReference>
<feature type="signal peptide" evidence="1">
    <location>
        <begin position="1"/>
        <end position="20"/>
    </location>
</feature>
<feature type="chain" id="PRO_5047477083" evidence="1">
    <location>
        <begin position="21"/>
        <end position="314"/>
    </location>
</feature>
<dbReference type="Pfam" id="PF12146">
    <property type="entry name" value="Hydrolase_4"/>
    <property type="match status" value="1"/>
</dbReference>
<evidence type="ECO:0000256" key="1">
    <source>
        <dbReference type="SAM" id="SignalP"/>
    </source>
</evidence>
<protein>
    <submittedName>
        <fullName evidence="3">Alpha/beta hydrolase</fullName>
    </submittedName>
</protein>
<keyword evidence="3" id="KW-0378">Hydrolase</keyword>
<evidence type="ECO:0000313" key="3">
    <source>
        <dbReference type="EMBL" id="GAA4404683.1"/>
    </source>
</evidence>